<keyword evidence="3" id="KW-1185">Reference proteome</keyword>
<dbReference type="EMBL" id="QJKC01000010">
    <property type="protein sequence ID" value="PXX46057.1"/>
    <property type="molecule type" value="Genomic_DNA"/>
</dbReference>
<protein>
    <submittedName>
        <fullName evidence="2">Diguanylate phosphodiesterase</fullName>
    </submittedName>
</protein>
<dbReference type="OrthoDB" id="9813903at2"/>
<gene>
    <name evidence="2" type="ORF">DFR38_110155</name>
</gene>
<dbReference type="AlphaFoldDB" id="A0A318JCN0"/>
<dbReference type="CDD" id="cd01948">
    <property type="entry name" value="EAL"/>
    <property type="match status" value="1"/>
</dbReference>
<dbReference type="SUPFAM" id="SSF103190">
    <property type="entry name" value="Sensory domain-like"/>
    <property type="match status" value="1"/>
</dbReference>
<evidence type="ECO:0000313" key="2">
    <source>
        <dbReference type="EMBL" id="PXX46057.1"/>
    </source>
</evidence>
<dbReference type="SUPFAM" id="SSF141868">
    <property type="entry name" value="EAL domain-like"/>
    <property type="match status" value="1"/>
</dbReference>
<evidence type="ECO:0000259" key="1">
    <source>
        <dbReference type="PROSITE" id="PS50883"/>
    </source>
</evidence>
<proteinExistence type="predicted"/>
<dbReference type="Gene3D" id="3.30.450.20">
    <property type="entry name" value="PAS domain"/>
    <property type="match status" value="1"/>
</dbReference>
<dbReference type="PANTHER" id="PTHR33121">
    <property type="entry name" value="CYCLIC DI-GMP PHOSPHODIESTERASE PDEF"/>
    <property type="match status" value="1"/>
</dbReference>
<dbReference type="PANTHER" id="PTHR33121:SF76">
    <property type="entry name" value="SIGNALING PROTEIN"/>
    <property type="match status" value="1"/>
</dbReference>
<reference evidence="2 3" key="1">
    <citation type="submission" date="2018-05" db="EMBL/GenBank/DDBJ databases">
        <title>Genomic Encyclopedia of Type Strains, Phase IV (KMG-IV): sequencing the most valuable type-strain genomes for metagenomic binning, comparative biology and taxonomic classification.</title>
        <authorList>
            <person name="Goeker M."/>
        </authorList>
    </citation>
    <scope>NUCLEOTIDE SEQUENCE [LARGE SCALE GENOMIC DNA]</scope>
    <source>
        <strain evidence="2 3">DSM 25134</strain>
    </source>
</reference>
<dbReference type="SMART" id="SM00052">
    <property type="entry name" value="EAL"/>
    <property type="match status" value="1"/>
</dbReference>
<dbReference type="InterPro" id="IPR001633">
    <property type="entry name" value="EAL_dom"/>
</dbReference>
<organism evidence="2 3">
    <name type="scientific">Aquitalea magnusonii</name>
    <dbReference type="NCBI Taxonomy" id="332411"/>
    <lineage>
        <taxon>Bacteria</taxon>
        <taxon>Pseudomonadati</taxon>
        <taxon>Pseudomonadota</taxon>
        <taxon>Betaproteobacteria</taxon>
        <taxon>Neisseriales</taxon>
        <taxon>Chromobacteriaceae</taxon>
        <taxon>Aquitalea</taxon>
    </lineage>
</organism>
<dbReference type="PROSITE" id="PS50883">
    <property type="entry name" value="EAL"/>
    <property type="match status" value="1"/>
</dbReference>
<dbReference type="Gene3D" id="3.20.20.450">
    <property type="entry name" value="EAL domain"/>
    <property type="match status" value="1"/>
</dbReference>
<dbReference type="InterPro" id="IPR029151">
    <property type="entry name" value="Sensor-like_sf"/>
</dbReference>
<dbReference type="RefSeq" id="WP_059285306.1">
    <property type="nucleotide sequence ID" value="NZ_LNQU01000021.1"/>
</dbReference>
<dbReference type="Proteomes" id="UP000248395">
    <property type="component" value="Unassembled WGS sequence"/>
</dbReference>
<comment type="caution">
    <text evidence="2">The sequence shown here is derived from an EMBL/GenBank/DDBJ whole genome shotgun (WGS) entry which is preliminary data.</text>
</comment>
<dbReference type="InterPro" id="IPR035919">
    <property type="entry name" value="EAL_sf"/>
</dbReference>
<sequence>MKRFEHAGLTLGSHFQPIYSLAHRRTVGVEALLRAEQNQLPLSPAEAFYAMVSPERRHGLDLAVSQAHVQHFSQLEQAHPHWLFLNVDAASLSRPERAMALANSIREAGLQPGNVVLEVLEHVLEVDEALIEGVNLLKKAGFLIAIDDFGVGHSNLDRVCQLEPDLVKFDKDLLRSAVSQPRTRNLLSRLVRLMHEIGALVVEEGIETENDVLVALESGCDLVQGYYVARPSLTPDADDIITKRLDSRWDELMVRDLLKRKITRRQIELARQAFVQSAISLMQGTPFDQAATPMLAMPDVIRCFLLDSEGRQIGRNLNSRHNTVASNLKFAPLADTTGAVWSRRAYFQHAIDQPGVLYMSEPYLSMTDTRSCVTLSMAIEIDEAMHVLCADVLAPRVHSSHG</sequence>
<feature type="domain" description="EAL" evidence="1">
    <location>
        <begin position="1"/>
        <end position="245"/>
    </location>
</feature>
<dbReference type="GO" id="GO:0071111">
    <property type="term" value="F:cyclic-guanylate-specific phosphodiesterase activity"/>
    <property type="evidence" value="ECO:0007669"/>
    <property type="project" value="InterPro"/>
</dbReference>
<evidence type="ECO:0000313" key="3">
    <source>
        <dbReference type="Proteomes" id="UP000248395"/>
    </source>
</evidence>
<accession>A0A318JCN0</accession>
<dbReference type="Pfam" id="PF00563">
    <property type="entry name" value="EAL"/>
    <property type="match status" value="1"/>
</dbReference>
<dbReference type="InterPro" id="IPR050706">
    <property type="entry name" value="Cyclic-di-GMP_PDE-like"/>
</dbReference>
<name>A0A318JCN0_9NEIS</name>